<dbReference type="CDD" id="cd04489">
    <property type="entry name" value="ExoVII_LU_OBF"/>
    <property type="match status" value="1"/>
</dbReference>
<evidence type="ECO:0000256" key="2">
    <source>
        <dbReference type="ARBA" id="ARBA00022722"/>
    </source>
</evidence>
<organism evidence="9 10">
    <name type="scientific">Halodesulfovibrio marinisediminis DSM 17456</name>
    <dbReference type="NCBI Taxonomy" id="1121457"/>
    <lineage>
        <taxon>Bacteria</taxon>
        <taxon>Pseudomonadati</taxon>
        <taxon>Thermodesulfobacteriota</taxon>
        <taxon>Desulfovibrionia</taxon>
        <taxon>Desulfovibrionales</taxon>
        <taxon>Desulfovibrionaceae</taxon>
        <taxon>Halodesulfovibrio</taxon>
    </lineage>
</organism>
<reference evidence="10" key="1">
    <citation type="submission" date="2016-11" db="EMBL/GenBank/DDBJ databases">
        <authorList>
            <person name="Varghese N."/>
            <person name="Submissions S."/>
        </authorList>
    </citation>
    <scope>NUCLEOTIDE SEQUENCE [LARGE SCALE GENOMIC DNA]</scope>
    <source>
        <strain evidence="10">DSM 17456</strain>
    </source>
</reference>
<name>A0A1N6DMX0_9BACT</name>
<evidence type="ECO:0000256" key="3">
    <source>
        <dbReference type="ARBA" id="ARBA00022801"/>
    </source>
</evidence>
<proteinExistence type="inferred from homology"/>
<accession>A0A1N6DMX0</accession>
<dbReference type="InterPro" id="IPR025824">
    <property type="entry name" value="OB-fold_nuc-bd_dom"/>
</dbReference>
<sequence>MSQILTVRELTDALKKTIEGAFPFVWVRGQVSNLSRPASGHLYFSLKDTDAVLNCVWFKGNQRGDERFDPLTGEVFEDGPRPCLARTMQNGSEIMCAGRLNVYPPRGSYQLVVELAQDVGLGKLFMEFEELKKKLSARGFFDSTRKRSLPYHPEKVAVITAPSGAAIQDFLRISATRGWGTHIRIYPALVQGDLAAGQLAAQMDRINAEGWADVIVLIRGGGSIEDLWAFNDETLAEKIFGSRIPVIAGVGHEVDTTIADMTADVRAATPSHVAQLLWPERSMLIQSLDELEIRLARRIEQQLGAKEHSLTTLERGLGWLSPVQRLKRLDEQFVGLTERLERAVVLKLENAERAVTYGEERIKRAFGEDSINYQLQKVQSLKSRLQWAGDGMLATAERTLDRFSIMLESLDPRKPLERGYSLVQKADGTFVRSVDDVAKGEHLNVMVADGSVGVQVETVEKNGSDE</sequence>
<dbReference type="GO" id="GO:0005737">
    <property type="term" value="C:cytoplasm"/>
    <property type="evidence" value="ECO:0007669"/>
    <property type="project" value="UniProtKB-SubCell"/>
</dbReference>
<evidence type="ECO:0000313" key="10">
    <source>
        <dbReference type="Proteomes" id="UP000184694"/>
    </source>
</evidence>
<evidence type="ECO:0000313" key="9">
    <source>
        <dbReference type="EMBL" id="SIN72013.1"/>
    </source>
</evidence>
<comment type="similarity">
    <text evidence="5 6">Belongs to the XseA family.</text>
</comment>
<protein>
    <recommendedName>
        <fullName evidence="5">Exodeoxyribonuclease 7 large subunit</fullName>
        <ecNumber evidence="5">3.1.11.6</ecNumber>
    </recommendedName>
    <alternativeName>
        <fullName evidence="5">Exodeoxyribonuclease VII large subunit</fullName>
        <shortName evidence="5">Exonuclease VII large subunit</shortName>
    </alternativeName>
</protein>
<dbReference type="GO" id="GO:0008855">
    <property type="term" value="F:exodeoxyribonuclease VII activity"/>
    <property type="evidence" value="ECO:0007669"/>
    <property type="project" value="UniProtKB-UniRule"/>
</dbReference>
<evidence type="ECO:0000259" key="7">
    <source>
        <dbReference type="Pfam" id="PF02601"/>
    </source>
</evidence>
<evidence type="ECO:0000256" key="1">
    <source>
        <dbReference type="ARBA" id="ARBA00022490"/>
    </source>
</evidence>
<gene>
    <name evidence="5" type="primary">xseA</name>
    <name evidence="9" type="ORF">SAMN02745161_0317</name>
</gene>
<keyword evidence="1 5" id="KW-0963">Cytoplasm</keyword>
<evidence type="ECO:0000256" key="6">
    <source>
        <dbReference type="RuleBase" id="RU004355"/>
    </source>
</evidence>
<dbReference type="GO" id="GO:0003676">
    <property type="term" value="F:nucleic acid binding"/>
    <property type="evidence" value="ECO:0007669"/>
    <property type="project" value="InterPro"/>
</dbReference>
<feature type="domain" description="OB-fold nucleic acid binding" evidence="8">
    <location>
        <begin position="5"/>
        <end position="114"/>
    </location>
</feature>
<dbReference type="AlphaFoldDB" id="A0A1N6DMX0"/>
<comment type="subunit">
    <text evidence="5">Heterooligomer composed of large and small subunits.</text>
</comment>
<evidence type="ECO:0000256" key="5">
    <source>
        <dbReference type="HAMAP-Rule" id="MF_00378"/>
    </source>
</evidence>
<keyword evidence="3 5" id="KW-0378">Hydrolase</keyword>
<dbReference type="EMBL" id="FSRG01000003">
    <property type="protein sequence ID" value="SIN72013.1"/>
    <property type="molecule type" value="Genomic_DNA"/>
</dbReference>
<dbReference type="InterPro" id="IPR003753">
    <property type="entry name" value="Exonuc_VII_L"/>
</dbReference>
<evidence type="ECO:0000256" key="4">
    <source>
        <dbReference type="ARBA" id="ARBA00022839"/>
    </source>
</evidence>
<dbReference type="RefSeq" id="WP_074215206.1">
    <property type="nucleotide sequence ID" value="NZ_FSRG01000003.1"/>
</dbReference>
<dbReference type="Proteomes" id="UP000184694">
    <property type="component" value="Unassembled WGS sequence"/>
</dbReference>
<dbReference type="EC" id="3.1.11.6" evidence="5"/>
<comment type="catalytic activity">
    <reaction evidence="5 6">
        <text>Exonucleolytic cleavage in either 5'- to 3'- or 3'- to 5'-direction to yield nucleoside 5'-phosphates.</text>
        <dbReference type="EC" id="3.1.11.6"/>
    </reaction>
</comment>
<keyword evidence="2 5" id="KW-0540">Nuclease</keyword>
<dbReference type="OrthoDB" id="9802795at2"/>
<dbReference type="InterPro" id="IPR020579">
    <property type="entry name" value="Exonuc_VII_lsu_C"/>
</dbReference>
<comment type="function">
    <text evidence="5">Bidirectionally degrades single-stranded DNA into large acid-insoluble oligonucleotides, which are then degraded further into small acid-soluble oligonucleotides.</text>
</comment>
<dbReference type="GO" id="GO:0006308">
    <property type="term" value="P:DNA catabolic process"/>
    <property type="evidence" value="ECO:0007669"/>
    <property type="project" value="UniProtKB-UniRule"/>
</dbReference>
<feature type="domain" description="Exonuclease VII large subunit C-terminal" evidence="7">
    <location>
        <begin position="141"/>
        <end position="454"/>
    </location>
</feature>
<dbReference type="Pfam" id="PF13742">
    <property type="entry name" value="tRNA_anti_2"/>
    <property type="match status" value="1"/>
</dbReference>
<dbReference type="NCBIfam" id="TIGR00237">
    <property type="entry name" value="xseA"/>
    <property type="match status" value="1"/>
</dbReference>
<dbReference type="GO" id="GO:0009318">
    <property type="term" value="C:exodeoxyribonuclease VII complex"/>
    <property type="evidence" value="ECO:0007669"/>
    <property type="project" value="UniProtKB-UniRule"/>
</dbReference>
<dbReference type="PANTHER" id="PTHR30008:SF0">
    <property type="entry name" value="EXODEOXYRIBONUCLEASE 7 LARGE SUBUNIT"/>
    <property type="match status" value="1"/>
</dbReference>
<dbReference type="STRING" id="1121457.SAMN02745161_0317"/>
<comment type="subcellular location">
    <subcellularLocation>
        <location evidence="5 6">Cytoplasm</location>
    </subcellularLocation>
</comment>
<dbReference type="PANTHER" id="PTHR30008">
    <property type="entry name" value="EXODEOXYRIBONUCLEASE 7 LARGE SUBUNIT"/>
    <property type="match status" value="1"/>
</dbReference>
<keyword evidence="4 5" id="KW-0269">Exonuclease</keyword>
<dbReference type="Pfam" id="PF02601">
    <property type="entry name" value="Exonuc_VII_L"/>
    <property type="match status" value="1"/>
</dbReference>
<keyword evidence="10" id="KW-1185">Reference proteome</keyword>
<dbReference type="HAMAP" id="MF_00378">
    <property type="entry name" value="Exonuc_7_L"/>
    <property type="match status" value="1"/>
</dbReference>
<evidence type="ECO:0000259" key="8">
    <source>
        <dbReference type="Pfam" id="PF13742"/>
    </source>
</evidence>